<protein>
    <recommendedName>
        <fullName evidence="4">DUF3300 domain-containing protein</fullName>
    </recommendedName>
</protein>
<evidence type="ECO:0000313" key="2">
    <source>
        <dbReference type="EMBL" id="MFD1000319.1"/>
    </source>
</evidence>
<gene>
    <name evidence="2" type="ORF">ACFQ21_13435</name>
</gene>
<dbReference type="PROSITE" id="PS51257">
    <property type="entry name" value="PROKAR_LIPOPROTEIN"/>
    <property type="match status" value="1"/>
</dbReference>
<dbReference type="RefSeq" id="WP_377579723.1">
    <property type="nucleotide sequence ID" value="NZ_JBHTKA010000004.1"/>
</dbReference>
<dbReference type="EMBL" id="JBHTKA010000004">
    <property type="protein sequence ID" value="MFD1000319.1"/>
    <property type="molecule type" value="Genomic_DNA"/>
</dbReference>
<reference evidence="3" key="1">
    <citation type="journal article" date="2019" name="Int. J. Syst. Evol. Microbiol.">
        <title>The Global Catalogue of Microorganisms (GCM) 10K type strain sequencing project: providing services to taxonomists for standard genome sequencing and annotation.</title>
        <authorList>
            <consortium name="The Broad Institute Genomics Platform"/>
            <consortium name="The Broad Institute Genome Sequencing Center for Infectious Disease"/>
            <person name="Wu L."/>
            <person name="Ma J."/>
        </authorList>
    </citation>
    <scope>NUCLEOTIDE SEQUENCE [LARGE SCALE GENOMIC DNA]</scope>
    <source>
        <strain evidence="3">CCUG 58938</strain>
    </source>
</reference>
<accession>A0ABW3K2G8</accession>
<keyword evidence="3" id="KW-1185">Reference proteome</keyword>
<name>A0ABW3K2G8_9BACT</name>
<evidence type="ECO:0008006" key="4">
    <source>
        <dbReference type="Google" id="ProtNLM"/>
    </source>
</evidence>
<comment type="caution">
    <text evidence="2">The sequence shown here is derived from an EMBL/GenBank/DDBJ whole genome shotgun (WGS) entry which is preliminary data.</text>
</comment>
<feature type="signal peptide" evidence="1">
    <location>
        <begin position="1"/>
        <end position="24"/>
    </location>
</feature>
<evidence type="ECO:0000313" key="3">
    <source>
        <dbReference type="Proteomes" id="UP001597112"/>
    </source>
</evidence>
<proteinExistence type="predicted"/>
<evidence type="ECO:0000256" key="1">
    <source>
        <dbReference type="SAM" id="SignalP"/>
    </source>
</evidence>
<feature type="chain" id="PRO_5047462299" description="DUF3300 domain-containing protein" evidence="1">
    <location>
        <begin position="25"/>
        <end position="443"/>
    </location>
</feature>
<organism evidence="2 3">
    <name type="scientific">Ohtaekwangia kribbensis</name>
    <dbReference type="NCBI Taxonomy" id="688913"/>
    <lineage>
        <taxon>Bacteria</taxon>
        <taxon>Pseudomonadati</taxon>
        <taxon>Bacteroidota</taxon>
        <taxon>Cytophagia</taxon>
        <taxon>Cytophagales</taxon>
        <taxon>Fulvivirgaceae</taxon>
        <taxon>Ohtaekwangia</taxon>
    </lineage>
</organism>
<dbReference type="Proteomes" id="UP001597112">
    <property type="component" value="Unassembled WGS sequence"/>
</dbReference>
<keyword evidence="1" id="KW-0732">Signal</keyword>
<sequence length="443" mass="50339">MKALKFFILSLMALTLSCIARGQAYVDSLAHEDHEIAAAIAPYPADVRTAILEASQYPQALVKLERLQGRTSQSFQDLVSGYPREDQQALYQAGRYPELLSKLTALGPGSPQADALTKSYPEAEQKDIMTAYRTHYADIVKMNDLYQSSQKSMQKVIAKYPANVQDDFQKIVAMPDIMTLLTDNIDVTVGLGEAYQTDPTGVKQHLDSLHSQLQQQNDKDLAAYKNQVENDPKLQEEMKKAADEFAAQYNQPDNPTYVVNNYYDNTPYPYWFGYPYWYASPIWYPQPLYFHTGFYYGPSGNLIVCGLPSHLYANWFFGIGYTHYPALYHNYHNYYAIHNTRVTNVNVYRGFNHVANRHFTNIVHNPPMRSTEFVNPGNRITAGRSIAPVTRSRETINPGVTHTAPHYNTMPVQHFNSAGFNHFHAESFHSMGWSHAGGGHFHR</sequence>